<name>A0A0E9XFG9_ANGAN</name>
<reference evidence="1" key="1">
    <citation type="submission" date="2014-11" db="EMBL/GenBank/DDBJ databases">
        <authorList>
            <person name="Amaro Gonzalez C."/>
        </authorList>
    </citation>
    <scope>NUCLEOTIDE SEQUENCE</scope>
</reference>
<dbReference type="AlphaFoldDB" id="A0A0E9XFG9"/>
<protein>
    <submittedName>
        <fullName evidence="1">Uncharacterized protein</fullName>
    </submittedName>
</protein>
<evidence type="ECO:0000313" key="1">
    <source>
        <dbReference type="EMBL" id="JAI01207.1"/>
    </source>
</evidence>
<reference evidence="1" key="2">
    <citation type="journal article" date="2015" name="Fish Shellfish Immunol.">
        <title>Early steps in the European eel (Anguilla anguilla)-Vibrio vulnificus interaction in the gills: Role of the RtxA13 toxin.</title>
        <authorList>
            <person name="Callol A."/>
            <person name="Pajuelo D."/>
            <person name="Ebbesson L."/>
            <person name="Teles M."/>
            <person name="MacKenzie S."/>
            <person name="Amaro C."/>
        </authorList>
    </citation>
    <scope>NUCLEOTIDE SEQUENCE</scope>
</reference>
<organism evidence="1">
    <name type="scientific">Anguilla anguilla</name>
    <name type="common">European freshwater eel</name>
    <name type="synonym">Muraena anguilla</name>
    <dbReference type="NCBI Taxonomy" id="7936"/>
    <lineage>
        <taxon>Eukaryota</taxon>
        <taxon>Metazoa</taxon>
        <taxon>Chordata</taxon>
        <taxon>Craniata</taxon>
        <taxon>Vertebrata</taxon>
        <taxon>Euteleostomi</taxon>
        <taxon>Actinopterygii</taxon>
        <taxon>Neopterygii</taxon>
        <taxon>Teleostei</taxon>
        <taxon>Anguilliformes</taxon>
        <taxon>Anguillidae</taxon>
        <taxon>Anguilla</taxon>
    </lineage>
</organism>
<accession>A0A0E9XFG9</accession>
<sequence length="51" mass="5388">MDYGQSTTDAVKCRRSTTGRVTQSSIASADVLYLLSIGPPCDPMVILQGSP</sequence>
<proteinExistence type="predicted"/>
<dbReference type="EMBL" id="GBXM01007371">
    <property type="protein sequence ID" value="JAI01207.1"/>
    <property type="molecule type" value="Transcribed_RNA"/>
</dbReference>